<evidence type="ECO:0000256" key="3">
    <source>
        <dbReference type="ARBA" id="ARBA00023004"/>
    </source>
</evidence>
<proteinExistence type="predicted"/>
<dbReference type="InterPro" id="IPR007160">
    <property type="entry name" value="DUF362"/>
</dbReference>
<dbReference type="InterPro" id="IPR017896">
    <property type="entry name" value="4Fe4S_Fe-S-bd"/>
</dbReference>
<sequence length="351" mass="38055">MKSKVYFISVKNSDTTQAITEKFIRLIAESAILDFIKPNDKVAVKLHFGEEGNTGFVKPEYLKVITSAITRHAASPVLADTNTLYRGRRMASEGHKKIAYEHGFTPEVCGAPVVIAEGNIEVPVAGKFIAKAKVAPLFIESDALVVVSHFKGHIMAGFGGALKNVGMGCASRQGKLAQHSDVAPLVRVKNCTGCGECEKVCLADAISIINNKSQIDSKKCIGCSSCIAACPHNAIDVHWESGAGNIQEKMIEHAKAVLDTKKHKAAFFNFAIKITKECDCLAKDDPRISPDVGIFASSDPVSIDKACFDMVNVACGMDVFKQVWPERDALKQLRYARVIGIGNLDYELIKL</sequence>
<dbReference type="AlphaFoldDB" id="A0A2J0LDV7"/>
<dbReference type="PROSITE" id="PS51379">
    <property type="entry name" value="4FE4S_FER_2"/>
    <property type="match status" value="2"/>
</dbReference>
<dbReference type="Gene3D" id="3.30.70.20">
    <property type="match status" value="2"/>
</dbReference>
<feature type="domain" description="4Fe-4S ferredoxin-type" evidence="5">
    <location>
        <begin position="182"/>
        <end position="210"/>
    </location>
</feature>
<dbReference type="Pfam" id="PF12838">
    <property type="entry name" value="Fer4_7"/>
    <property type="match status" value="1"/>
</dbReference>
<dbReference type="PROSITE" id="PS00198">
    <property type="entry name" value="4FE4S_FER_1"/>
    <property type="match status" value="1"/>
</dbReference>
<dbReference type="Proteomes" id="UP000231267">
    <property type="component" value="Unassembled WGS sequence"/>
</dbReference>
<dbReference type="GO" id="GO:0046872">
    <property type="term" value="F:metal ion binding"/>
    <property type="evidence" value="ECO:0007669"/>
    <property type="project" value="UniProtKB-KW"/>
</dbReference>
<organism evidence="6 7">
    <name type="scientific">Candidatus Taenaricola geysiri</name>
    <dbReference type="NCBI Taxonomy" id="1974752"/>
    <lineage>
        <taxon>Bacteria</taxon>
        <taxon>Pseudomonadati</taxon>
        <taxon>Candidatus Omnitrophota</taxon>
        <taxon>Candidatus Taenaricola</taxon>
    </lineage>
</organism>
<feature type="domain" description="4Fe-4S ferredoxin-type" evidence="5">
    <location>
        <begin position="211"/>
        <end position="240"/>
    </location>
</feature>
<gene>
    <name evidence="6" type="ORF">COW11_05295</name>
</gene>
<comment type="caution">
    <text evidence="6">The sequence shown here is derived from an EMBL/GenBank/DDBJ whole genome shotgun (WGS) entry which is preliminary data.</text>
</comment>
<evidence type="ECO:0000313" key="7">
    <source>
        <dbReference type="Proteomes" id="UP000231267"/>
    </source>
</evidence>
<dbReference type="InterPro" id="IPR017900">
    <property type="entry name" value="4Fe4S_Fe_S_CS"/>
</dbReference>
<name>A0A2J0LDV7_9BACT</name>
<dbReference type="PANTHER" id="PTHR24960">
    <property type="entry name" value="PHOTOSYSTEM I IRON-SULFUR CENTER-RELATED"/>
    <property type="match status" value="1"/>
</dbReference>
<keyword evidence="2" id="KW-0479">Metal-binding</keyword>
<keyword evidence="4" id="KW-0411">Iron-sulfur</keyword>
<evidence type="ECO:0000256" key="1">
    <source>
        <dbReference type="ARBA" id="ARBA00022485"/>
    </source>
</evidence>
<reference evidence="6 7" key="1">
    <citation type="submission" date="2017-09" db="EMBL/GenBank/DDBJ databases">
        <title>Depth-based differentiation of microbial function through sediment-hosted aquifers and enrichment of novel symbionts in the deep terrestrial subsurface.</title>
        <authorList>
            <person name="Probst A.J."/>
            <person name="Ladd B."/>
            <person name="Jarett J.K."/>
            <person name="Geller-Mcgrath D.E."/>
            <person name="Sieber C.M."/>
            <person name="Emerson J.B."/>
            <person name="Anantharaman K."/>
            <person name="Thomas B.C."/>
            <person name="Malmstrom R."/>
            <person name="Stieglmeier M."/>
            <person name="Klingl A."/>
            <person name="Woyke T."/>
            <person name="Ryan C.M."/>
            <person name="Banfield J.F."/>
        </authorList>
    </citation>
    <scope>NUCLEOTIDE SEQUENCE [LARGE SCALE GENOMIC DNA]</scope>
    <source>
        <strain evidence="6">CG12_big_fil_rev_8_21_14_0_65_43_15</strain>
    </source>
</reference>
<accession>A0A2J0LDV7</accession>
<evidence type="ECO:0000259" key="5">
    <source>
        <dbReference type="PROSITE" id="PS51379"/>
    </source>
</evidence>
<keyword evidence="3" id="KW-0408">Iron</keyword>
<dbReference type="Pfam" id="PF04015">
    <property type="entry name" value="DUF362"/>
    <property type="match status" value="1"/>
</dbReference>
<dbReference type="SUPFAM" id="SSF54862">
    <property type="entry name" value="4Fe-4S ferredoxins"/>
    <property type="match status" value="1"/>
</dbReference>
<dbReference type="PANTHER" id="PTHR24960:SF83">
    <property type="entry name" value="4FE-4S FERREDOXIN-TYPE DOMAIN-CONTAINING PROTEIN"/>
    <property type="match status" value="1"/>
</dbReference>
<dbReference type="InterPro" id="IPR050157">
    <property type="entry name" value="PSI_iron-sulfur_center"/>
</dbReference>
<keyword evidence="1" id="KW-0004">4Fe-4S</keyword>
<evidence type="ECO:0000256" key="4">
    <source>
        <dbReference type="ARBA" id="ARBA00023014"/>
    </source>
</evidence>
<protein>
    <submittedName>
        <fullName evidence="6">4Fe-4S ferredoxin</fullName>
    </submittedName>
</protein>
<evidence type="ECO:0000313" key="6">
    <source>
        <dbReference type="EMBL" id="PIW66042.1"/>
    </source>
</evidence>
<dbReference type="EMBL" id="PFGP01000123">
    <property type="protein sequence ID" value="PIW66042.1"/>
    <property type="molecule type" value="Genomic_DNA"/>
</dbReference>
<dbReference type="GO" id="GO:0051539">
    <property type="term" value="F:4 iron, 4 sulfur cluster binding"/>
    <property type="evidence" value="ECO:0007669"/>
    <property type="project" value="UniProtKB-KW"/>
</dbReference>
<evidence type="ECO:0000256" key="2">
    <source>
        <dbReference type="ARBA" id="ARBA00022723"/>
    </source>
</evidence>